<dbReference type="PANTHER" id="PTHR15004">
    <property type="entry name" value="GLUTAMYL-TRNA(GLN) AMIDOTRANSFERASE SUBUNIT C, MITOCHONDRIAL"/>
    <property type="match status" value="1"/>
</dbReference>
<keyword evidence="3" id="KW-1185">Reference proteome</keyword>
<dbReference type="GO" id="GO:0050566">
    <property type="term" value="F:asparaginyl-tRNA synthase (glutamine-hydrolyzing) activity"/>
    <property type="evidence" value="ECO:0007669"/>
    <property type="project" value="RHEA"/>
</dbReference>
<dbReference type="GO" id="GO:0005524">
    <property type="term" value="F:ATP binding"/>
    <property type="evidence" value="ECO:0007669"/>
    <property type="project" value="UniProtKB-KW"/>
</dbReference>
<comment type="similarity">
    <text evidence="1">Belongs to the GatC family.</text>
</comment>
<dbReference type="InterPro" id="IPR036113">
    <property type="entry name" value="Asp/Glu-ADT_sf_sub_c"/>
</dbReference>
<dbReference type="NCBIfam" id="TIGR00135">
    <property type="entry name" value="gatC"/>
    <property type="match status" value="1"/>
</dbReference>
<dbReference type="GO" id="GO:0016740">
    <property type="term" value="F:transferase activity"/>
    <property type="evidence" value="ECO:0007669"/>
    <property type="project" value="UniProtKB-KW"/>
</dbReference>
<dbReference type="GO" id="GO:0006450">
    <property type="term" value="P:regulation of translational fidelity"/>
    <property type="evidence" value="ECO:0007669"/>
    <property type="project" value="InterPro"/>
</dbReference>
<evidence type="ECO:0000313" key="2">
    <source>
        <dbReference type="EMBL" id="CUI17131.1"/>
    </source>
</evidence>
<dbReference type="KEGG" id="pnl:PNK_1521"/>
<dbReference type="Gene3D" id="1.10.20.60">
    <property type="entry name" value="Glu-tRNAGln amidotransferase C subunit, N-terminal domain"/>
    <property type="match status" value="1"/>
</dbReference>
<dbReference type="STRING" id="389348.PNK_1521"/>
<dbReference type="RefSeq" id="WP_032124263.1">
    <property type="nucleotide sequence ID" value="NZ_LN879502.1"/>
</dbReference>
<comment type="catalytic activity">
    <reaction evidence="1">
        <text>L-aspartyl-tRNA(Asn) + L-glutamine + ATP + H2O = L-asparaginyl-tRNA(Asn) + L-glutamate + ADP + phosphate + 2 H(+)</text>
        <dbReference type="Rhea" id="RHEA:14513"/>
        <dbReference type="Rhea" id="RHEA-COMP:9674"/>
        <dbReference type="Rhea" id="RHEA-COMP:9677"/>
        <dbReference type="ChEBI" id="CHEBI:15377"/>
        <dbReference type="ChEBI" id="CHEBI:15378"/>
        <dbReference type="ChEBI" id="CHEBI:29985"/>
        <dbReference type="ChEBI" id="CHEBI:30616"/>
        <dbReference type="ChEBI" id="CHEBI:43474"/>
        <dbReference type="ChEBI" id="CHEBI:58359"/>
        <dbReference type="ChEBI" id="CHEBI:78515"/>
        <dbReference type="ChEBI" id="CHEBI:78516"/>
        <dbReference type="ChEBI" id="CHEBI:456216"/>
    </reaction>
</comment>
<evidence type="ECO:0000313" key="3">
    <source>
        <dbReference type="Proteomes" id="UP000069902"/>
    </source>
</evidence>
<gene>
    <name evidence="1 2" type="primary">gatC</name>
    <name evidence="2" type="ORF">PNK_1521</name>
</gene>
<protein>
    <recommendedName>
        <fullName evidence="1">Aspartyl/glutamyl-tRNA(Asn/Gln) amidotransferase subunit C</fullName>
        <shortName evidence="1">Asp/Glu-ADT subunit C</shortName>
        <ecNumber evidence="1">6.3.5.-</ecNumber>
    </recommendedName>
</protein>
<dbReference type="EMBL" id="LN879502">
    <property type="protein sequence ID" value="CUI17131.1"/>
    <property type="molecule type" value="Genomic_DNA"/>
</dbReference>
<name>A0A0U5K4V7_9BACT</name>
<dbReference type="AlphaFoldDB" id="A0A0U5K4V7"/>
<keyword evidence="1" id="KW-0547">Nucleotide-binding</keyword>
<comment type="catalytic activity">
    <reaction evidence="1">
        <text>L-glutamyl-tRNA(Gln) + L-glutamine + ATP + H2O = L-glutaminyl-tRNA(Gln) + L-glutamate + ADP + phosphate + H(+)</text>
        <dbReference type="Rhea" id="RHEA:17521"/>
        <dbReference type="Rhea" id="RHEA-COMP:9681"/>
        <dbReference type="Rhea" id="RHEA-COMP:9684"/>
        <dbReference type="ChEBI" id="CHEBI:15377"/>
        <dbReference type="ChEBI" id="CHEBI:15378"/>
        <dbReference type="ChEBI" id="CHEBI:29985"/>
        <dbReference type="ChEBI" id="CHEBI:30616"/>
        <dbReference type="ChEBI" id="CHEBI:43474"/>
        <dbReference type="ChEBI" id="CHEBI:58359"/>
        <dbReference type="ChEBI" id="CHEBI:78520"/>
        <dbReference type="ChEBI" id="CHEBI:78521"/>
        <dbReference type="ChEBI" id="CHEBI:456216"/>
    </reaction>
</comment>
<sequence>MAELDKETITKLTHLCRIDCTEEEQEALLKDLKNILKYIEQLQQIDTENVLPCNHVLDDITNVMRDDVIGAVLNRDEDFLPNAPSHIGGLIRTPPVIKQS</sequence>
<dbReference type="InParanoid" id="A0A0U5K4V7"/>
<proteinExistence type="inferred from homology"/>
<keyword evidence="2" id="KW-0808">Transferase</keyword>
<dbReference type="HAMAP" id="MF_00122">
    <property type="entry name" value="GatC"/>
    <property type="match status" value="1"/>
</dbReference>
<evidence type="ECO:0000256" key="1">
    <source>
        <dbReference type="HAMAP-Rule" id="MF_00122"/>
    </source>
</evidence>
<dbReference type="EC" id="6.3.5.-" evidence="1"/>
<accession>A0A0U5K4V7</accession>
<keyword evidence="1" id="KW-0067">ATP-binding</keyword>
<organism evidence="2 3">
    <name type="scientific">Candidatus Protochlamydia naegleriophila</name>
    <dbReference type="NCBI Taxonomy" id="389348"/>
    <lineage>
        <taxon>Bacteria</taxon>
        <taxon>Pseudomonadati</taxon>
        <taxon>Chlamydiota</taxon>
        <taxon>Chlamydiia</taxon>
        <taxon>Parachlamydiales</taxon>
        <taxon>Parachlamydiaceae</taxon>
        <taxon>Candidatus Protochlamydia</taxon>
    </lineage>
</organism>
<dbReference type="GO" id="GO:0050567">
    <property type="term" value="F:glutaminyl-tRNA synthase (glutamine-hydrolyzing) activity"/>
    <property type="evidence" value="ECO:0007669"/>
    <property type="project" value="UniProtKB-UniRule"/>
</dbReference>
<dbReference type="PANTHER" id="PTHR15004:SF0">
    <property type="entry name" value="GLUTAMYL-TRNA(GLN) AMIDOTRANSFERASE SUBUNIT C, MITOCHONDRIAL"/>
    <property type="match status" value="1"/>
</dbReference>
<dbReference type="SUPFAM" id="SSF141000">
    <property type="entry name" value="Glu-tRNAGln amidotransferase C subunit"/>
    <property type="match status" value="1"/>
</dbReference>
<keyword evidence="1" id="KW-0648">Protein biosynthesis</keyword>
<dbReference type="GO" id="GO:0070681">
    <property type="term" value="P:glutaminyl-tRNAGln biosynthesis via transamidation"/>
    <property type="evidence" value="ECO:0007669"/>
    <property type="project" value="TreeGrafter"/>
</dbReference>
<dbReference type="InterPro" id="IPR003837">
    <property type="entry name" value="GatC"/>
</dbReference>
<keyword evidence="1 2" id="KW-0436">Ligase</keyword>
<dbReference type="Pfam" id="PF02686">
    <property type="entry name" value="GatC"/>
    <property type="match status" value="1"/>
</dbReference>
<dbReference type="Proteomes" id="UP000069902">
    <property type="component" value="Chromosome cPNK"/>
</dbReference>
<reference evidence="3" key="1">
    <citation type="submission" date="2015-09" db="EMBL/GenBank/DDBJ databases">
        <authorList>
            <person name="Bertelli C."/>
        </authorList>
    </citation>
    <scope>NUCLEOTIDE SEQUENCE [LARGE SCALE GENOMIC DNA]</scope>
    <source>
        <strain evidence="3">KNic</strain>
    </source>
</reference>
<dbReference type="PATRIC" id="fig|389348.3.peg.1704"/>
<dbReference type="GO" id="GO:0006412">
    <property type="term" value="P:translation"/>
    <property type="evidence" value="ECO:0007669"/>
    <property type="project" value="UniProtKB-UniRule"/>
</dbReference>
<comment type="function">
    <text evidence="1">Allows the formation of correctly charged Asn-tRNA(Asn) or Gln-tRNA(Gln) through the transamidation of misacylated Asp-tRNA(Asn) or Glu-tRNA(Gln) in organisms which lack either or both of asparaginyl-tRNA or glutaminyl-tRNA synthetases. The reaction takes place in the presence of glutamine and ATP through an activated phospho-Asp-tRNA(Asn) or phospho-Glu-tRNA(Gln).</text>
</comment>
<comment type="subunit">
    <text evidence="1">Heterotrimer of A, B and C subunits.</text>
</comment>